<feature type="region of interest" description="Disordered" evidence="5">
    <location>
        <begin position="200"/>
        <end position="288"/>
    </location>
</feature>
<dbReference type="PANTHER" id="PTHR21576">
    <property type="entry name" value="UNCHARACTERIZED NODULIN-LIKE PROTEIN"/>
    <property type="match status" value="1"/>
</dbReference>
<feature type="transmembrane region" description="Helical" evidence="6">
    <location>
        <begin position="415"/>
        <end position="439"/>
    </location>
</feature>
<feature type="transmembrane region" description="Helical" evidence="6">
    <location>
        <begin position="12"/>
        <end position="30"/>
    </location>
</feature>
<dbReference type="OrthoDB" id="410267at2759"/>
<feature type="transmembrane region" description="Helical" evidence="6">
    <location>
        <begin position="170"/>
        <end position="192"/>
    </location>
</feature>
<protein>
    <submittedName>
        <fullName evidence="7">MFS general substrate transporter</fullName>
    </submittedName>
</protein>
<dbReference type="Pfam" id="PF07690">
    <property type="entry name" value="MFS_1"/>
    <property type="match status" value="1"/>
</dbReference>
<keyword evidence="4 6" id="KW-0472">Membrane</keyword>
<feature type="compositionally biased region" description="Low complexity" evidence="5">
    <location>
        <begin position="270"/>
        <end position="284"/>
    </location>
</feature>
<feature type="transmembrane region" description="Helical" evidence="6">
    <location>
        <begin position="311"/>
        <end position="333"/>
    </location>
</feature>
<feature type="compositionally biased region" description="Basic and acidic residues" evidence="5">
    <location>
        <begin position="210"/>
        <end position="226"/>
    </location>
</feature>
<feature type="transmembrane region" description="Helical" evidence="6">
    <location>
        <begin position="390"/>
        <end position="409"/>
    </location>
</feature>
<feature type="transmembrane region" description="Helical" evidence="6">
    <location>
        <begin position="77"/>
        <end position="97"/>
    </location>
</feature>
<dbReference type="InterPro" id="IPR036259">
    <property type="entry name" value="MFS_trans_sf"/>
</dbReference>
<keyword evidence="8" id="KW-1185">Reference proteome</keyword>
<dbReference type="Proteomes" id="UP000235672">
    <property type="component" value="Unassembled WGS sequence"/>
</dbReference>
<dbReference type="Gene3D" id="1.20.1250.20">
    <property type="entry name" value="MFS general substrate transporter like domains"/>
    <property type="match status" value="2"/>
</dbReference>
<feature type="transmembrane region" description="Helical" evidence="6">
    <location>
        <begin position="498"/>
        <end position="518"/>
    </location>
</feature>
<dbReference type="InterPro" id="IPR011701">
    <property type="entry name" value="MFS"/>
</dbReference>
<evidence type="ECO:0000256" key="5">
    <source>
        <dbReference type="SAM" id="MobiDB-lite"/>
    </source>
</evidence>
<feature type="transmembrane region" description="Helical" evidence="6">
    <location>
        <begin position="145"/>
        <end position="164"/>
    </location>
</feature>
<accession>A0A2J6QAV3</accession>
<evidence type="ECO:0000256" key="4">
    <source>
        <dbReference type="ARBA" id="ARBA00023136"/>
    </source>
</evidence>
<dbReference type="AlphaFoldDB" id="A0A2J6QAV3"/>
<gene>
    <name evidence="7" type="ORF">NA56DRAFT_747260</name>
</gene>
<feature type="transmembrane region" description="Helical" evidence="6">
    <location>
        <begin position="451"/>
        <end position="472"/>
    </location>
</feature>
<dbReference type="SUPFAM" id="SSF103473">
    <property type="entry name" value="MFS general substrate transporter"/>
    <property type="match status" value="1"/>
</dbReference>
<evidence type="ECO:0000313" key="8">
    <source>
        <dbReference type="Proteomes" id="UP000235672"/>
    </source>
</evidence>
<sequence>MSEKTLHRARIVSSIAATCISLACGTNYVYSAWGPQFAEKLKLSSTEQNLIGVFGNLGMYSMGIPVGMLVDAKGPRPAVVLGALLLGAGYFPLHQAYDKGSGSMPLLCLFSFMTGLGGCAAFSASIKTSALNWPHHRGTATGFPLAAFGLSAFFFSMFAGYVMPGSTGDFLLALACGTFGIVFIGFFFLRVLPHPHYSRVPRSPGLARTESNRLHRTRSEEAKNRAQQETPEPGRSPLIAIQPEDGDALNRDDVGGEAPEGVTSIESDETSSLMSKSTSSSSGEIPEETIVKDHAHRVDIRGLKMLPLIEFWQLFALMGILTGIGLMTINNIGNDAMALWRHYDDSVGEDFITKRQAMHVSILSVGSFFGRLGSGIGSDFLVKVLKASRLWCLTFASLIFLAAQLFALSVENPHYLGLVSGLTGLAYGFLFGCFPSLVAEAFGVHGLSTNWGCMTLSPVLSGNIFNLFYGIVYDKHSIIKPGGERECTEGLACYRSAYLVTVVACMLGFVVSLLSIWNTRRLRAAEERLRDLEEREA</sequence>
<name>A0A2J6QAV3_9HELO</name>
<evidence type="ECO:0000256" key="6">
    <source>
        <dbReference type="SAM" id="Phobius"/>
    </source>
</evidence>
<feature type="transmembrane region" description="Helical" evidence="6">
    <location>
        <begin position="103"/>
        <end position="124"/>
    </location>
</feature>
<dbReference type="GO" id="GO:0000329">
    <property type="term" value="C:fungal-type vacuole membrane"/>
    <property type="evidence" value="ECO:0007669"/>
    <property type="project" value="TreeGrafter"/>
</dbReference>
<dbReference type="STRING" id="1745343.A0A2J6QAV3"/>
<reference evidence="7 8" key="1">
    <citation type="submission" date="2016-05" db="EMBL/GenBank/DDBJ databases">
        <title>A degradative enzymes factory behind the ericoid mycorrhizal symbiosis.</title>
        <authorList>
            <consortium name="DOE Joint Genome Institute"/>
            <person name="Martino E."/>
            <person name="Morin E."/>
            <person name="Grelet G."/>
            <person name="Kuo A."/>
            <person name="Kohler A."/>
            <person name="Daghino S."/>
            <person name="Barry K."/>
            <person name="Choi C."/>
            <person name="Cichocki N."/>
            <person name="Clum A."/>
            <person name="Copeland A."/>
            <person name="Hainaut M."/>
            <person name="Haridas S."/>
            <person name="Labutti K."/>
            <person name="Lindquist E."/>
            <person name="Lipzen A."/>
            <person name="Khouja H.-R."/>
            <person name="Murat C."/>
            <person name="Ohm R."/>
            <person name="Olson A."/>
            <person name="Spatafora J."/>
            <person name="Veneault-Fourrey C."/>
            <person name="Henrissat B."/>
            <person name="Grigoriev I."/>
            <person name="Martin F."/>
            <person name="Perotto S."/>
        </authorList>
    </citation>
    <scope>NUCLEOTIDE SEQUENCE [LARGE SCALE GENOMIC DNA]</scope>
    <source>
        <strain evidence="7 8">UAMH 7357</strain>
    </source>
</reference>
<evidence type="ECO:0000313" key="7">
    <source>
        <dbReference type="EMBL" id="PMD23409.1"/>
    </source>
</evidence>
<dbReference type="EMBL" id="KZ613475">
    <property type="protein sequence ID" value="PMD23409.1"/>
    <property type="molecule type" value="Genomic_DNA"/>
</dbReference>
<proteinExistence type="predicted"/>
<feature type="transmembrane region" description="Helical" evidence="6">
    <location>
        <begin position="50"/>
        <end position="70"/>
    </location>
</feature>
<keyword evidence="2 6" id="KW-0812">Transmembrane</keyword>
<dbReference type="GO" id="GO:0022857">
    <property type="term" value="F:transmembrane transporter activity"/>
    <property type="evidence" value="ECO:0007669"/>
    <property type="project" value="InterPro"/>
</dbReference>
<keyword evidence="3 6" id="KW-1133">Transmembrane helix</keyword>
<organism evidence="7 8">
    <name type="scientific">Hyaloscypha hepaticicola</name>
    <dbReference type="NCBI Taxonomy" id="2082293"/>
    <lineage>
        <taxon>Eukaryota</taxon>
        <taxon>Fungi</taxon>
        <taxon>Dikarya</taxon>
        <taxon>Ascomycota</taxon>
        <taxon>Pezizomycotina</taxon>
        <taxon>Leotiomycetes</taxon>
        <taxon>Helotiales</taxon>
        <taxon>Hyaloscyphaceae</taxon>
        <taxon>Hyaloscypha</taxon>
    </lineage>
</organism>
<evidence type="ECO:0000256" key="2">
    <source>
        <dbReference type="ARBA" id="ARBA00022692"/>
    </source>
</evidence>
<evidence type="ECO:0000256" key="1">
    <source>
        <dbReference type="ARBA" id="ARBA00004141"/>
    </source>
</evidence>
<dbReference type="PANTHER" id="PTHR21576:SF158">
    <property type="entry name" value="RIBOSOMAL RNA-PROCESSING PROTEIN 12-LIKE CONSERVED DOMAIN-CONTAINING PROTEIN"/>
    <property type="match status" value="1"/>
</dbReference>
<dbReference type="PROSITE" id="PS51257">
    <property type="entry name" value="PROKAR_LIPOPROTEIN"/>
    <property type="match status" value="1"/>
</dbReference>
<comment type="subcellular location">
    <subcellularLocation>
        <location evidence="1">Membrane</location>
        <topology evidence="1">Multi-pass membrane protein</topology>
    </subcellularLocation>
</comment>
<evidence type="ECO:0000256" key="3">
    <source>
        <dbReference type="ARBA" id="ARBA00022989"/>
    </source>
</evidence>